<protein>
    <submittedName>
        <fullName evidence="1">Uncharacterized protein</fullName>
    </submittedName>
</protein>
<dbReference type="Proteomes" id="UP000054776">
    <property type="component" value="Unassembled WGS sequence"/>
</dbReference>
<dbReference type="InParanoid" id="A0A0V1BY15"/>
<name>A0A0V1BY15_TRISP</name>
<evidence type="ECO:0000313" key="1">
    <source>
        <dbReference type="EMBL" id="KRY41949.1"/>
    </source>
</evidence>
<gene>
    <name evidence="1" type="ORF">T01_2288</name>
</gene>
<dbReference type="AlphaFoldDB" id="A0A0V1BY15"/>
<reference evidence="1 2" key="1">
    <citation type="submission" date="2015-01" db="EMBL/GenBank/DDBJ databases">
        <title>Evolution of Trichinella species and genotypes.</title>
        <authorList>
            <person name="Korhonen P.K."/>
            <person name="Edoardo P."/>
            <person name="Giuseppe L.R."/>
            <person name="Gasser R.B."/>
        </authorList>
    </citation>
    <scope>NUCLEOTIDE SEQUENCE [LARGE SCALE GENOMIC DNA]</scope>
    <source>
        <strain evidence="1">ISS3</strain>
    </source>
</reference>
<accession>A0A0V1BY15</accession>
<proteinExistence type="predicted"/>
<keyword evidence="2" id="KW-1185">Reference proteome</keyword>
<dbReference type="OrthoDB" id="10513731at2759"/>
<comment type="caution">
    <text evidence="1">The sequence shown here is derived from an EMBL/GenBank/DDBJ whole genome shotgun (WGS) entry which is preliminary data.</text>
</comment>
<dbReference type="EMBL" id="JYDH01000005">
    <property type="protein sequence ID" value="KRY41949.1"/>
    <property type="molecule type" value="Genomic_DNA"/>
</dbReference>
<evidence type="ECO:0000313" key="2">
    <source>
        <dbReference type="Proteomes" id="UP000054776"/>
    </source>
</evidence>
<sequence length="67" mass="8177">MIKPAKKSANKENILKITANMLATRYFSNFMAAKYIFLFHEWQRFYVDFRRPCSRHYDGFYRFIIGI</sequence>
<organism evidence="1 2">
    <name type="scientific">Trichinella spiralis</name>
    <name type="common">Trichina worm</name>
    <dbReference type="NCBI Taxonomy" id="6334"/>
    <lineage>
        <taxon>Eukaryota</taxon>
        <taxon>Metazoa</taxon>
        <taxon>Ecdysozoa</taxon>
        <taxon>Nematoda</taxon>
        <taxon>Enoplea</taxon>
        <taxon>Dorylaimia</taxon>
        <taxon>Trichinellida</taxon>
        <taxon>Trichinellidae</taxon>
        <taxon>Trichinella</taxon>
    </lineage>
</organism>